<dbReference type="GO" id="GO:0030288">
    <property type="term" value="C:outer membrane-bounded periplasmic space"/>
    <property type="evidence" value="ECO:0007669"/>
    <property type="project" value="TreeGrafter"/>
</dbReference>
<dbReference type="OrthoDB" id="9775118at2"/>
<dbReference type="PANTHER" id="PTHR11575">
    <property type="entry name" value="5'-NUCLEOTIDASE-RELATED"/>
    <property type="match status" value="1"/>
</dbReference>
<evidence type="ECO:0000256" key="8">
    <source>
        <dbReference type="ARBA" id="ARBA00022741"/>
    </source>
</evidence>
<dbReference type="InterPro" id="IPR036907">
    <property type="entry name" value="5'-Nucleotdase_C_sf"/>
</dbReference>
<comment type="catalytic activity">
    <reaction evidence="2">
        <text>a nucleoside 2',3'-cyclic phosphate + H2O = a nucleoside 3'-phosphate + H(+)</text>
        <dbReference type="Rhea" id="RHEA:19621"/>
        <dbReference type="ChEBI" id="CHEBI:15377"/>
        <dbReference type="ChEBI" id="CHEBI:15378"/>
        <dbReference type="ChEBI" id="CHEBI:66949"/>
        <dbReference type="ChEBI" id="CHEBI:66954"/>
        <dbReference type="EC" id="3.1.4.16"/>
    </reaction>
</comment>
<comment type="catalytic activity">
    <reaction evidence="1">
        <text>a ribonucleoside 3'-phosphate + H2O = a ribonucleoside + phosphate</text>
        <dbReference type="Rhea" id="RHEA:10144"/>
        <dbReference type="ChEBI" id="CHEBI:13197"/>
        <dbReference type="ChEBI" id="CHEBI:15377"/>
        <dbReference type="ChEBI" id="CHEBI:18254"/>
        <dbReference type="ChEBI" id="CHEBI:43474"/>
        <dbReference type="EC" id="3.1.3.6"/>
    </reaction>
</comment>
<dbReference type="Pfam" id="PF00149">
    <property type="entry name" value="Metallophos"/>
    <property type="match status" value="1"/>
</dbReference>
<evidence type="ECO:0000313" key="15">
    <source>
        <dbReference type="Proteomes" id="UP000282028"/>
    </source>
</evidence>
<dbReference type="InterPro" id="IPR006179">
    <property type="entry name" value="5_nucleotidase/apyrase"/>
</dbReference>
<feature type="domain" description="Calcineurin-like phosphoesterase" evidence="12">
    <location>
        <begin position="11"/>
        <end position="243"/>
    </location>
</feature>
<organism evidence="14 15">
    <name type="scientific">Brevibacillus invocatus</name>
    <dbReference type="NCBI Taxonomy" id="173959"/>
    <lineage>
        <taxon>Bacteria</taxon>
        <taxon>Bacillati</taxon>
        <taxon>Bacillota</taxon>
        <taxon>Bacilli</taxon>
        <taxon>Bacillales</taxon>
        <taxon>Paenibacillaceae</taxon>
        <taxon>Brevibacillus</taxon>
    </lineage>
</organism>
<keyword evidence="10" id="KW-0511">Multifunctional enzyme</keyword>
<proteinExistence type="inferred from homology"/>
<dbReference type="Gene3D" id="3.90.780.10">
    <property type="entry name" value="5'-Nucleotidase, C-terminal domain"/>
    <property type="match status" value="1"/>
</dbReference>
<name>A0A3M8CGB1_9BACL</name>
<dbReference type="RefSeq" id="WP_122908818.1">
    <property type="nucleotide sequence ID" value="NZ_CBCSBE010000006.1"/>
</dbReference>
<reference evidence="14 15" key="1">
    <citation type="submission" date="2018-10" db="EMBL/GenBank/DDBJ databases">
        <title>Phylogenomics of Brevibacillus.</title>
        <authorList>
            <person name="Dunlap C."/>
        </authorList>
    </citation>
    <scope>NUCLEOTIDE SEQUENCE [LARGE SCALE GENOMIC DNA]</scope>
    <source>
        <strain evidence="14 15">JCM 12215</strain>
    </source>
</reference>
<evidence type="ECO:0000256" key="1">
    <source>
        <dbReference type="ARBA" id="ARBA00000527"/>
    </source>
</evidence>
<dbReference type="InterPro" id="IPR029052">
    <property type="entry name" value="Metallo-depent_PP-like"/>
</dbReference>
<dbReference type="AlphaFoldDB" id="A0A3M8CGB1"/>
<evidence type="ECO:0000256" key="7">
    <source>
        <dbReference type="ARBA" id="ARBA00022729"/>
    </source>
</evidence>
<dbReference type="SUPFAM" id="SSF56300">
    <property type="entry name" value="Metallo-dependent phosphatases"/>
    <property type="match status" value="1"/>
</dbReference>
<dbReference type="InterPro" id="IPR041827">
    <property type="entry name" value="CpdB_N"/>
</dbReference>
<evidence type="ECO:0000256" key="11">
    <source>
        <dbReference type="RuleBase" id="RU362119"/>
    </source>
</evidence>
<dbReference type="GO" id="GO:0000166">
    <property type="term" value="F:nucleotide binding"/>
    <property type="evidence" value="ECO:0007669"/>
    <property type="project" value="UniProtKB-KW"/>
</dbReference>
<keyword evidence="7" id="KW-0732">Signal</keyword>
<evidence type="ECO:0000256" key="10">
    <source>
        <dbReference type="ARBA" id="ARBA00023268"/>
    </source>
</evidence>
<dbReference type="SUPFAM" id="SSF55816">
    <property type="entry name" value="5'-nucleotidase (syn. UDP-sugar hydrolase), C-terminal domain"/>
    <property type="match status" value="1"/>
</dbReference>
<comment type="similarity">
    <text evidence="5 11">Belongs to the 5'-nucleotidase family.</text>
</comment>
<dbReference type="EMBL" id="RHHR01000014">
    <property type="protein sequence ID" value="RNB74533.1"/>
    <property type="molecule type" value="Genomic_DNA"/>
</dbReference>
<gene>
    <name evidence="14" type="ORF">EDM52_09740</name>
</gene>
<keyword evidence="15" id="KW-1185">Reference proteome</keyword>
<evidence type="ECO:0000256" key="4">
    <source>
        <dbReference type="ARBA" id="ARBA00004196"/>
    </source>
</evidence>
<dbReference type="GO" id="GO:0008254">
    <property type="term" value="F:3'-nucleotidase activity"/>
    <property type="evidence" value="ECO:0007669"/>
    <property type="project" value="UniProtKB-EC"/>
</dbReference>
<evidence type="ECO:0000256" key="9">
    <source>
        <dbReference type="ARBA" id="ARBA00022801"/>
    </source>
</evidence>
<dbReference type="InterPro" id="IPR008334">
    <property type="entry name" value="5'-Nucleotdase_C"/>
</dbReference>
<evidence type="ECO:0000256" key="3">
    <source>
        <dbReference type="ARBA" id="ARBA00001968"/>
    </source>
</evidence>
<comment type="subcellular location">
    <subcellularLocation>
        <location evidence="4">Cell envelope</location>
    </subcellularLocation>
</comment>
<dbReference type="PROSITE" id="PS00786">
    <property type="entry name" value="5_NUCLEOTIDASE_2"/>
    <property type="match status" value="1"/>
</dbReference>
<dbReference type="Gene3D" id="3.60.21.10">
    <property type="match status" value="1"/>
</dbReference>
<dbReference type="GO" id="GO:0009166">
    <property type="term" value="P:nucleotide catabolic process"/>
    <property type="evidence" value="ECO:0007669"/>
    <property type="project" value="InterPro"/>
</dbReference>
<accession>A0A3M8CGB1</accession>
<dbReference type="Proteomes" id="UP000282028">
    <property type="component" value="Unassembled WGS sequence"/>
</dbReference>
<dbReference type="GO" id="GO:0008663">
    <property type="term" value="F:2',3'-cyclic-nucleotide 2'-phosphodiesterase activity"/>
    <property type="evidence" value="ECO:0007669"/>
    <property type="project" value="UniProtKB-EC"/>
</dbReference>
<evidence type="ECO:0000256" key="2">
    <source>
        <dbReference type="ARBA" id="ARBA00001730"/>
    </source>
</evidence>
<dbReference type="Pfam" id="PF02872">
    <property type="entry name" value="5_nucleotid_C"/>
    <property type="match status" value="1"/>
</dbReference>
<keyword evidence="6" id="KW-0479">Metal-binding</keyword>
<comment type="caution">
    <text evidence="14">The sequence shown here is derived from an EMBL/GenBank/DDBJ whole genome shotgun (WGS) entry which is preliminary data.</text>
</comment>
<evidence type="ECO:0000259" key="13">
    <source>
        <dbReference type="Pfam" id="PF02872"/>
    </source>
</evidence>
<comment type="cofactor">
    <cofactor evidence="3">
        <name>a divalent metal cation</name>
        <dbReference type="ChEBI" id="CHEBI:60240"/>
    </cofactor>
</comment>
<feature type="domain" description="5'-Nucleotidase C-terminal" evidence="13">
    <location>
        <begin position="318"/>
        <end position="488"/>
    </location>
</feature>
<dbReference type="PRINTS" id="PR01607">
    <property type="entry name" value="APYRASEFAMLY"/>
</dbReference>
<dbReference type="InterPro" id="IPR006146">
    <property type="entry name" value="5'-Nucleotdase_CS"/>
</dbReference>
<evidence type="ECO:0000256" key="5">
    <source>
        <dbReference type="ARBA" id="ARBA00006654"/>
    </source>
</evidence>
<keyword evidence="9 11" id="KW-0378">Hydrolase</keyword>
<dbReference type="CDD" id="cd07410">
    <property type="entry name" value="MPP_CpdB_N"/>
    <property type="match status" value="1"/>
</dbReference>
<sequence>MATLGTTRTLTVLQTSDVHGSIYPFSYADHAPREIGIAKLASLIKKEREKSEHLLLIDSGDLIQGTPLAYHHARICPEKPNPMIRCLNQLGYDAAVLGNHEFNYGMPFLQKAIAESRFSWFSANLTDSTGNPFFGDAYWIKHFPSGLKVGVLGLTTAYIPNWEHPEHIAGICFHDPVQTARKWVPVLREQEKVDIVVVAYHGGLEKDEKTGEATEALTKENQGYELCEAVEGIDVLLTGHQHRKLAATICGVSVVQPGHEGRALGKVMLTLQACETGWEVVDKQAQLVSVEGVEPDPDIIELAAEYEGQTQMWLDQPIGYIEGDMRIVDSMAVRLKEHPFIEWINRVQMEVSGAAISNTALFDNASAGLPESVTMRDIVSNYIYPNTLKVLRVTGQDIKDALEQSAAYFALDENGQIVVSPDFLYPKPQHYNYDMWEGICYQIHVAKPIGHRIVGLTYDGMPLDREAKYEVVMNHYRAGGGGNYAMFQGKPVVREITTEVAELLAAYMLEHGALQAKVNHNWSVVIE</sequence>
<protein>
    <submittedName>
        <fullName evidence="14">Bifunctional metallophosphatase/5'-nucleotidase</fullName>
    </submittedName>
</protein>
<keyword evidence="8 11" id="KW-0547">Nucleotide-binding</keyword>
<evidence type="ECO:0000259" key="12">
    <source>
        <dbReference type="Pfam" id="PF00149"/>
    </source>
</evidence>
<dbReference type="PANTHER" id="PTHR11575:SF6">
    <property type="entry name" value="2',3'-CYCLIC-NUCLEOTIDE 2'-PHOSPHODIESTERASE_3'-NUCLEOTIDASE"/>
    <property type="match status" value="1"/>
</dbReference>
<evidence type="ECO:0000256" key="6">
    <source>
        <dbReference type="ARBA" id="ARBA00022723"/>
    </source>
</evidence>
<dbReference type="GO" id="GO:0046872">
    <property type="term" value="F:metal ion binding"/>
    <property type="evidence" value="ECO:0007669"/>
    <property type="project" value="UniProtKB-KW"/>
</dbReference>
<dbReference type="InterPro" id="IPR004843">
    <property type="entry name" value="Calcineurin-like_PHP"/>
</dbReference>
<evidence type="ECO:0000313" key="14">
    <source>
        <dbReference type="EMBL" id="RNB74533.1"/>
    </source>
</evidence>